<gene>
    <name evidence="1" type="ORF">GBG18_13885</name>
    <name evidence="2" type="ORF">GBG19_05280</name>
</gene>
<dbReference type="Proteomes" id="UP000472839">
    <property type="component" value="Unassembled WGS sequence"/>
</dbReference>
<protein>
    <recommendedName>
        <fullName evidence="5">Abi family protein</fullName>
    </recommendedName>
</protein>
<reference evidence="3 4" key="1">
    <citation type="submission" date="2019-10" db="EMBL/GenBank/DDBJ databases">
        <title>Poseidonibacter ostreae sp. nov., isolated from the gut of the Ostrea denselamellosa.</title>
        <authorList>
            <person name="Choi A."/>
        </authorList>
    </citation>
    <scope>NUCLEOTIDE SEQUENCE [LARGE SCALE GENOMIC DNA]</scope>
    <source>
        <strain evidence="2 4">SJOD-M-33</strain>
        <strain evidence="1 3">SJOD-M-5</strain>
    </source>
</reference>
<evidence type="ECO:0000313" key="3">
    <source>
        <dbReference type="Proteomes" id="UP000461010"/>
    </source>
</evidence>
<name>A0A6L4WTW4_9BACT</name>
<evidence type="ECO:0000313" key="4">
    <source>
        <dbReference type="Proteomes" id="UP000472839"/>
    </source>
</evidence>
<dbReference type="EMBL" id="WFKK01000011">
    <property type="protein sequence ID" value="KAB7889624.1"/>
    <property type="molecule type" value="Genomic_DNA"/>
</dbReference>
<evidence type="ECO:0000313" key="1">
    <source>
        <dbReference type="EMBL" id="KAB7887606.1"/>
    </source>
</evidence>
<keyword evidence="3" id="KW-1185">Reference proteome</keyword>
<dbReference type="EMBL" id="WFKJ01000061">
    <property type="protein sequence ID" value="KAB7887606.1"/>
    <property type="molecule type" value="Genomic_DNA"/>
</dbReference>
<sequence length="274" mass="32811">MHGAYYKNYNISILNLRLKDFSMTNTFFHNIEKTISVNRLSTYHNHSNSNKSTLINYVLNAKIAENFYFLLQNLEVALRNAIFDSFKIIYPHNNFFFLNQPDSRERYQKRREKHSFECWKMICGAKHNLTRRGIMLNDGKIIAELNFGFWTKILSSTDSKYTNMWRKIFPLVFPNYTIINSIDSDKILIGNIINNIRDLRNRVFHYEPIFNQTQLTQFHDDIIKVLGWINKDLQQLSVMFDEFQLISQEKDFISKQLSKQPLPKKLNNKRYKKR</sequence>
<comment type="caution">
    <text evidence="2">The sequence shown here is derived from an EMBL/GenBank/DDBJ whole genome shotgun (WGS) entry which is preliminary data.</text>
</comment>
<accession>A0A6L4WTW4</accession>
<evidence type="ECO:0000313" key="2">
    <source>
        <dbReference type="EMBL" id="KAB7889624.1"/>
    </source>
</evidence>
<dbReference type="AlphaFoldDB" id="A0A6L4WTW4"/>
<evidence type="ECO:0008006" key="5">
    <source>
        <dbReference type="Google" id="ProtNLM"/>
    </source>
</evidence>
<dbReference type="Proteomes" id="UP000461010">
    <property type="component" value="Unassembled WGS sequence"/>
</dbReference>
<organism evidence="2 4">
    <name type="scientific">Poseidonibacter ostreae</name>
    <dbReference type="NCBI Taxonomy" id="2654171"/>
    <lineage>
        <taxon>Bacteria</taxon>
        <taxon>Pseudomonadati</taxon>
        <taxon>Campylobacterota</taxon>
        <taxon>Epsilonproteobacteria</taxon>
        <taxon>Campylobacterales</taxon>
        <taxon>Arcobacteraceae</taxon>
        <taxon>Poseidonibacter</taxon>
    </lineage>
</organism>
<proteinExistence type="predicted"/>